<dbReference type="AlphaFoldDB" id="A0AAV4TBW8"/>
<feature type="compositionally biased region" description="Low complexity" evidence="1">
    <location>
        <begin position="78"/>
        <end position="92"/>
    </location>
</feature>
<proteinExistence type="predicted"/>
<reference evidence="2 3" key="1">
    <citation type="submission" date="2021-06" db="EMBL/GenBank/DDBJ databases">
        <title>Caerostris extrusa draft genome.</title>
        <authorList>
            <person name="Kono N."/>
            <person name="Arakawa K."/>
        </authorList>
    </citation>
    <scope>NUCLEOTIDE SEQUENCE [LARGE SCALE GENOMIC DNA]</scope>
</reference>
<keyword evidence="3" id="KW-1185">Reference proteome</keyword>
<organism evidence="2 3">
    <name type="scientific">Caerostris extrusa</name>
    <name type="common">Bark spider</name>
    <name type="synonym">Caerostris bankana</name>
    <dbReference type="NCBI Taxonomy" id="172846"/>
    <lineage>
        <taxon>Eukaryota</taxon>
        <taxon>Metazoa</taxon>
        <taxon>Ecdysozoa</taxon>
        <taxon>Arthropoda</taxon>
        <taxon>Chelicerata</taxon>
        <taxon>Arachnida</taxon>
        <taxon>Araneae</taxon>
        <taxon>Araneomorphae</taxon>
        <taxon>Entelegynae</taxon>
        <taxon>Araneoidea</taxon>
        <taxon>Araneidae</taxon>
        <taxon>Caerostris</taxon>
    </lineage>
</organism>
<gene>
    <name evidence="2" type="ORF">CEXT_699671</name>
</gene>
<protein>
    <submittedName>
        <fullName evidence="2">Uncharacterized protein</fullName>
    </submittedName>
</protein>
<comment type="caution">
    <text evidence="2">The sequence shown here is derived from an EMBL/GenBank/DDBJ whole genome shotgun (WGS) entry which is preliminary data.</text>
</comment>
<sequence>MAEQLHTYQTYLLFISRLGTCCSQCKRPPGPCQWLLDLPAKYAATAKDRLLTVERRTQMRLFPYCSEIPVINSSTPLDQATDMQTDDSSTTQNRMPPVMVNIEDQNAKDITNLIGSEFGNRLILKLASKHLKCTALDNESYQDLITYLQNKELNFYKLPPSR</sequence>
<dbReference type="EMBL" id="BPLR01010826">
    <property type="protein sequence ID" value="GIY42275.1"/>
    <property type="molecule type" value="Genomic_DNA"/>
</dbReference>
<accession>A0AAV4TBW8</accession>
<dbReference type="Proteomes" id="UP001054945">
    <property type="component" value="Unassembled WGS sequence"/>
</dbReference>
<name>A0AAV4TBW8_CAEEX</name>
<evidence type="ECO:0000313" key="2">
    <source>
        <dbReference type="EMBL" id="GIY42275.1"/>
    </source>
</evidence>
<evidence type="ECO:0000256" key="1">
    <source>
        <dbReference type="SAM" id="MobiDB-lite"/>
    </source>
</evidence>
<evidence type="ECO:0000313" key="3">
    <source>
        <dbReference type="Proteomes" id="UP001054945"/>
    </source>
</evidence>
<feature type="region of interest" description="Disordered" evidence="1">
    <location>
        <begin position="76"/>
        <end position="95"/>
    </location>
</feature>